<protein>
    <submittedName>
        <fullName evidence="1">Uncharacterized protein</fullName>
    </submittedName>
</protein>
<proteinExistence type="predicted"/>
<organism evidence="1 2">
    <name type="scientific">Coccidioides immitis RMSCC 2394</name>
    <dbReference type="NCBI Taxonomy" id="404692"/>
    <lineage>
        <taxon>Eukaryota</taxon>
        <taxon>Fungi</taxon>
        <taxon>Dikarya</taxon>
        <taxon>Ascomycota</taxon>
        <taxon>Pezizomycotina</taxon>
        <taxon>Eurotiomycetes</taxon>
        <taxon>Eurotiomycetidae</taxon>
        <taxon>Onygenales</taxon>
        <taxon>Onygenaceae</taxon>
        <taxon>Coccidioides</taxon>
    </lineage>
</organism>
<gene>
    <name evidence="1" type="ORF">CIRG_06953</name>
</gene>
<evidence type="ECO:0000313" key="2">
    <source>
        <dbReference type="Proteomes" id="UP000054565"/>
    </source>
</evidence>
<reference evidence="2" key="1">
    <citation type="journal article" date="2010" name="Genome Res.">
        <title>Population genomic sequencing of Coccidioides fungi reveals recent hybridization and transposon control.</title>
        <authorList>
            <person name="Neafsey D.E."/>
            <person name="Barker B.M."/>
            <person name="Sharpton T.J."/>
            <person name="Stajich J.E."/>
            <person name="Park D.J."/>
            <person name="Whiston E."/>
            <person name="Hung C.-Y."/>
            <person name="McMahan C."/>
            <person name="White J."/>
            <person name="Sykes S."/>
            <person name="Heiman D."/>
            <person name="Young S."/>
            <person name="Zeng Q."/>
            <person name="Abouelleil A."/>
            <person name="Aftuck L."/>
            <person name="Bessette D."/>
            <person name="Brown A."/>
            <person name="FitzGerald M."/>
            <person name="Lui A."/>
            <person name="Macdonald J.P."/>
            <person name="Priest M."/>
            <person name="Orbach M.J."/>
            <person name="Galgiani J.N."/>
            <person name="Kirkland T.N."/>
            <person name="Cole G.T."/>
            <person name="Birren B.W."/>
            <person name="Henn M.R."/>
            <person name="Taylor J.W."/>
            <person name="Rounsley S.D."/>
        </authorList>
    </citation>
    <scope>NUCLEOTIDE SEQUENCE [LARGE SCALE GENOMIC DNA]</scope>
    <source>
        <strain evidence="2">RMSCC 2394</strain>
    </source>
</reference>
<dbReference type="AlphaFoldDB" id="A0A0J7BB20"/>
<dbReference type="Proteomes" id="UP000054565">
    <property type="component" value="Unassembled WGS sequence"/>
</dbReference>
<dbReference type="EMBL" id="DS028097">
    <property type="protein sequence ID" value="KMP07272.1"/>
    <property type="molecule type" value="Genomic_DNA"/>
</dbReference>
<accession>A0A0J7BB20</accession>
<sequence>MLSKHFPSEYLSLKLVPEGLKSFVVELLYFHFQEFAHHSFVLASFAGFEIRGGKLRLIRNCMHFKSRWERSPSGRNTEQTRMMDAQADTGSDVEVFMEIPHHIRARR</sequence>
<evidence type="ECO:0000313" key="1">
    <source>
        <dbReference type="EMBL" id="KMP07272.1"/>
    </source>
</evidence>
<name>A0A0J7BB20_COCIT</name>